<protein>
    <submittedName>
        <fullName evidence="1">Uncharacterized protein</fullName>
    </submittedName>
</protein>
<reference evidence="1" key="2">
    <citation type="journal article" date="2015" name="Fish Shellfish Immunol.">
        <title>Early steps in the European eel (Anguilla anguilla)-Vibrio vulnificus interaction in the gills: Role of the RtxA13 toxin.</title>
        <authorList>
            <person name="Callol A."/>
            <person name="Pajuelo D."/>
            <person name="Ebbesson L."/>
            <person name="Teles M."/>
            <person name="MacKenzie S."/>
            <person name="Amaro C."/>
        </authorList>
    </citation>
    <scope>NUCLEOTIDE SEQUENCE</scope>
</reference>
<name>A0A0E9RW90_ANGAN</name>
<evidence type="ECO:0000313" key="1">
    <source>
        <dbReference type="EMBL" id="JAH33127.1"/>
    </source>
</evidence>
<proteinExistence type="predicted"/>
<sequence length="30" mass="3169">MRATTGGTTLIFLLIVFTAETSVLTSVLVL</sequence>
<accession>A0A0E9RW90</accession>
<organism evidence="1">
    <name type="scientific">Anguilla anguilla</name>
    <name type="common">European freshwater eel</name>
    <name type="synonym">Muraena anguilla</name>
    <dbReference type="NCBI Taxonomy" id="7936"/>
    <lineage>
        <taxon>Eukaryota</taxon>
        <taxon>Metazoa</taxon>
        <taxon>Chordata</taxon>
        <taxon>Craniata</taxon>
        <taxon>Vertebrata</taxon>
        <taxon>Euteleostomi</taxon>
        <taxon>Actinopterygii</taxon>
        <taxon>Neopterygii</taxon>
        <taxon>Teleostei</taxon>
        <taxon>Anguilliformes</taxon>
        <taxon>Anguillidae</taxon>
        <taxon>Anguilla</taxon>
    </lineage>
</organism>
<dbReference type="EMBL" id="GBXM01075450">
    <property type="protein sequence ID" value="JAH33127.1"/>
    <property type="molecule type" value="Transcribed_RNA"/>
</dbReference>
<reference evidence="1" key="1">
    <citation type="submission" date="2014-11" db="EMBL/GenBank/DDBJ databases">
        <authorList>
            <person name="Amaro Gonzalez C."/>
        </authorList>
    </citation>
    <scope>NUCLEOTIDE SEQUENCE</scope>
</reference>
<dbReference type="AlphaFoldDB" id="A0A0E9RW90"/>